<comment type="caution">
    <text evidence="2">The sequence shown here is derived from an EMBL/GenBank/DDBJ whole genome shotgun (WGS) entry which is preliminary data.</text>
</comment>
<evidence type="ECO:0000256" key="1">
    <source>
        <dbReference type="SAM" id="MobiDB-lite"/>
    </source>
</evidence>
<gene>
    <name evidence="2" type="ORF">PGT21_031543</name>
    <name evidence="3" type="ORF">PGTUg99_033256</name>
</gene>
<dbReference type="OrthoDB" id="2507130at2759"/>
<sequence length="288" mass="31862">MPPKRIVSHDDVGDIESFKPSPPHTPTQHNFSHNPSLHQSQHNPFMSDILAHPEPDGSVIITANKVKVNASLLGVEKLVSTQTLANLEKITSRLDSIEKSIHTPPPPERSPIAAWTSAVKDRPTHVLAQPIVHPPPSKKIINELKPASFVIRKTVPDSLPFFQKSPCEITTIANSVLLDIEAKTNDNTPITIKGVTTLPSGDFKFFTQSRFAAKWLLEHKHKWTHLCNPSLITPPSSFPVIVHSMPISFTPNHQSSISELCKENNIDPKDILSVCWLGDPHSKKQSHG</sequence>
<dbReference type="Proteomes" id="UP000324748">
    <property type="component" value="Unassembled WGS sequence"/>
</dbReference>
<dbReference type="EMBL" id="VSWC01000131">
    <property type="protein sequence ID" value="KAA1081221.1"/>
    <property type="molecule type" value="Genomic_DNA"/>
</dbReference>
<protein>
    <submittedName>
        <fullName evidence="2">Uncharacterized protein</fullName>
    </submittedName>
</protein>
<evidence type="ECO:0000313" key="2">
    <source>
        <dbReference type="EMBL" id="KAA1081221.1"/>
    </source>
</evidence>
<dbReference type="Proteomes" id="UP000325313">
    <property type="component" value="Unassembled WGS sequence"/>
</dbReference>
<proteinExistence type="predicted"/>
<reference evidence="4 5" key="1">
    <citation type="submission" date="2019-05" db="EMBL/GenBank/DDBJ databases">
        <title>Emergence of the Ug99 lineage of the wheat stem rust pathogen through somatic hybridization.</title>
        <authorList>
            <person name="Li F."/>
            <person name="Upadhyaya N.M."/>
            <person name="Sperschneider J."/>
            <person name="Matny O."/>
            <person name="Nguyen-Phuc H."/>
            <person name="Mago R."/>
            <person name="Raley C."/>
            <person name="Miller M.E."/>
            <person name="Silverstein K.A.T."/>
            <person name="Henningsen E."/>
            <person name="Hirsch C.D."/>
            <person name="Visser B."/>
            <person name="Pretorius Z.A."/>
            <person name="Steffenson B.J."/>
            <person name="Schwessinger B."/>
            <person name="Dodds P.N."/>
            <person name="Figueroa M."/>
        </authorList>
    </citation>
    <scope>NUCLEOTIDE SEQUENCE [LARGE SCALE GENOMIC DNA]</scope>
    <source>
        <strain evidence="2">21-0</strain>
        <strain evidence="3 5">Ug99</strain>
    </source>
</reference>
<name>A0A5B0MW38_PUCGR</name>
<evidence type="ECO:0000313" key="3">
    <source>
        <dbReference type="EMBL" id="KAA1131384.1"/>
    </source>
</evidence>
<feature type="region of interest" description="Disordered" evidence="1">
    <location>
        <begin position="19"/>
        <end position="41"/>
    </location>
</feature>
<accession>A0A5B0MW38</accession>
<evidence type="ECO:0000313" key="5">
    <source>
        <dbReference type="Proteomes" id="UP000325313"/>
    </source>
</evidence>
<organism evidence="2 4">
    <name type="scientific">Puccinia graminis f. sp. tritici</name>
    <dbReference type="NCBI Taxonomy" id="56615"/>
    <lineage>
        <taxon>Eukaryota</taxon>
        <taxon>Fungi</taxon>
        <taxon>Dikarya</taxon>
        <taxon>Basidiomycota</taxon>
        <taxon>Pucciniomycotina</taxon>
        <taxon>Pucciniomycetes</taxon>
        <taxon>Pucciniales</taxon>
        <taxon>Pucciniaceae</taxon>
        <taxon>Puccinia</taxon>
    </lineage>
</organism>
<feature type="compositionally biased region" description="Polar residues" evidence="1">
    <location>
        <begin position="26"/>
        <end position="41"/>
    </location>
</feature>
<dbReference type="EMBL" id="VDEP01000104">
    <property type="protein sequence ID" value="KAA1131384.1"/>
    <property type="molecule type" value="Genomic_DNA"/>
</dbReference>
<dbReference type="AlphaFoldDB" id="A0A5B0MW38"/>
<evidence type="ECO:0000313" key="4">
    <source>
        <dbReference type="Proteomes" id="UP000324748"/>
    </source>
</evidence>
<keyword evidence="4" id="KW-1185">Reference proteome</keyword>